<evidence type="ECO:0000256" key="3">
    <source>
        <dbReference type="ARBA" id="ARBA00022448"/>
    </source>
</evidence>
<feature type="transmembrane region" description="Helical" evidence="13">
    <location>
        <begin position="240"/>
        <end position="265"/>
    </location>
</feature>
<dbReference type="InterPro" id="IPR038377">
    <property type="entry name" value="Na/Glc_symporter_sf"/>
</dbReference>
<protein>
    <submittedName>
        <fullName evidence="14">Uncharacterized protein</fullName>
    </submittedName>
</protein>
<feature type="transmembrane region" description="Helical" evidence="13">
    <location>
        <begin position="53"/>
        <end position="73"/>
    </location>
</feature>
<sequence length="521" mass="56402">MAAGKALLHFHWADYLVFSAVLVTSGVIGLYAAVRHRRATARQLLTGNKKLHVLPVTLSLAVSFISAVTILGVPTEAYFNSAEYWLVGISYVPAQLLTCLFFMPVFYSLELTSAYQYLEVRFNRTVRLMGSVTFTVEMGGIKAVVWTDALQAVVIVASMLTLITQGTVSVGGWPAVMQAARRGARFTWELDLDPDPFVRHTLWTLVVGGCLMSLSLYAANQAMLQRYLSVQSLAKARLTILLHLPVSEFFLALSMLTGLVMFAYYEGCDPLLQGKISKADQMVPLFVMQTLSFFPGLPGLFVACVYSAALSTVSSGVNSLAAVTLEDFVKPVLEKRQQGRPSERLMSIITVVSALLYGLLTIGLAYLAGVVGSTILQIVLSIFGMVGGPLLGVFVVGLFCPCVNSWGAGVGLVCSLATSLWVGIGAILTRQRTVSSLPPLNTLACHVADNVTNVTWSGLRELTTVYSVATDNVTSATPLSLRFRTSVVLVQQEAGLRPTHRSKCSAKETNQTMTEEMDTHM</sequence>
<dbReference type="NCBIfam" id="TIGR00813">
    <property type="entry name" value="sss"/>
    <property type="match status" value="1"/>
</dbReference>
<keyword evidence="4" id="KW-1003">Cell membrane</keyword>
<feature type="transmembrane region" description="Helical" evidence="13">
    <location>
        <begin position="85"/>
        <end position="107"/>
    </location>
</feature>
<feature type="region of interest" description="Disordered" evidence="12">
    <location>
        <begin position="500"/>
        <end position="521"/>
    </location>
</feature>
<comment type="subcellular location">
    <subcellularLocation>
        <location evidence="1">Cell membrane</location>
        <topology evidence="1">Multi-pass membrane protein</topology>
    </subcellularLocation>
</comment>
<reference evidence="14 15" key="1">
    <citation type="submission" date="2018-04" db="EMBL/GenBank/DDBJ databases">
        <title>The genome of golden apple snail Pomacea canaliculata provides insight into stress tolerance and invasive adaptation.</title>
        <authorList>
            <person name="Liu C."/>
            <person name="Liu B."/>
            <person name="Ren Y."/>
            <person name="Zhang Y."/>
            <person name="Wang H."/>
            <person name="Li S."/>
            <person name="Jiang F."/>
            <person name="Yin L."/>
            <person name="Zhang G."/>
            <person name="Qian W."/>
            <person name="Fan W."/>
        </authorList>
    </citation>
    <scope>NUCLEOTIDE SEQUENCE [LARGE SCALE GENOMIC DNA]</scope>
    <source>
        <strain evidence="14">SZHN2017</strain>
        <tissue evidence="14">Muscle</tissue>
    </source>
</reference>
<feature type="transmembrane region" description="Helical" evidence="13">
    <location>
        <begin position="12"/>
        <end position="33"/>
    </location>
</feature>
<keyword evidence="5 13" id="KW-0812">Transmembrane</keyword>
<dbReference type="PANTHER" id="PTHR42985:SF40">
    <property type="entry name" value="LD47995P-RELATED"/>
    <property type="match status" value="1"/>
</dbReference>
<feature type="transmembrane region" description="Helical" evidence="13">
    <location>
        <begin position="152"/>
        <end position="176"/>
    </location>
</feature>
<keyword evidence="10" id="KW-0739">Sodium transport</keyword>
<dbReference type="Proteomes" id="UP000245119">
    <property type="component" value="Linkage Group LG12"/>
</dbReference>
<evidence type="ECO:0000256" key="13">
    <source>
        <dbReference type="SAM" id="Phobius"/>
    </source>
</evidence>
<keyword evidence="7" id="KW-0915">Sodium</keyword>
<keyword evidence="6 13" id="KW-1133">Transmembrane helix</keyword>
<evidence type="ECO:0000256" key="6">
    <source>
        <dbReference type="ARBA" id="ARBA00022989"/>
    </source>
</evidence>
<dbReference type="GO" id="GO:0006814">
    <property type="term" value="P:sodium ion transport"/>
    <property type="evidence" value="ECO:0007669"/>
    <property type="project" value="UniProtKB-KW"/>
</dbReference>
<evidence type="ECO:0000256" key="5">
    <source>
        <dbReference type="ARBA" id="ARBA00022692"/>
    </source>
</evidence>
<feature type="transmembrane region" description="Helical" evidence="13">
    <location>
        <begin position="286"/>
        <end position="309"/>
    </location>
</feature>
<evidence type="ECO:0000256" key="9">
    <source>
        <dbReference type="ARBA" id="ARBA00023136"/>
    </source>
</evidence>
<dbReference type="EMBL" id="PZQS01000012">
    <property type="protein sequence ID" value="PVD21444.1"/>
    <property type="molecule type" value="Genomic_DNA"/>
</dbReference>
<dbReference type="STRING" id="400727.A0A2T7NJV1"/>
<keyword evidence="8" id="KW-0406">Ion transport</keyword>
<dbReference type="PROSITE" id="PS50283">
    <property type="entry name" value="NA_SOLUT_SYMP_3"/>
    <property type="match status" value="1"/>
</dbReference>
<dbReference type="OrthoDB" id="6132759at2759"/>
<keyword evidence="15" id="KW-1185">Reference proteome</keyword>
<dbReference type="Pfam" id="PF00474">
    <property type="entry name" value="SSF"/>
    <property type="match status" value="1"/>
</dbReference>
<evidence type="ECO:0000313" key="15">
    <source>
        <dbReference type="Proteomes" id="UP000245119"/>
    </source>
</evidence>
<keyword evidence="9 13" id="KW-0472">Membrane</keyword>
<comment type="caution">
    <text evidence="14">The sequence shown here is derived from an EMBL/GenBank/DDBJ whole genome shotgun (WGS) entry which is preliminary data.</text>
</comment>
<evidence type="ECO:0000256" key="1">
    <source>
        <dbReference type="ARBA" id="ARBA00004651"/>
    </source>
</evidence>
<accession>A0A2T7NJV1</accession>
<name>A0A2T7NJV1_POMCA</name>
<dbReference type="GO" id="GO:0015293">
    <property type="term" value="F:symporter activity"/>
    <property type="evidence" value="ECO:0007669"/>
    <property type="project" value="TreeGrafter"/>
</dbReference>
<evidence type="ECO:0000256" key="12">
    <source>
        <dbReference type="SAM" id="MobiDB-lite"/>
    </source>
</evidence>
<dbReference type="PANTHER" id="PTHR42985">
    <property type="entry name" value="SODIUM-COUPLED MONOCARBOXYLATE TRANSPORTER"/>
    <property type="match status" value="1"/>
</dbReference>
<dbReference type="Gene3D" id="1.20.1730.10">
    <property type="entry name" value="Sodium/glucose cotransporter"/>
    <property type="match status" value="2"/>
</dbReference>
<evidence type="ECO:0000256" key="10">
    <source>
        <dbReference type="ARBA" id="ARBA00023201"/>
    </source>
</evidence>
<proteinExistence type="inferred from homology"/>
<evidence type="ECO:0000256" key="7">
    <source>
        <dbReference type="ARBA" id="ARBA00023053"/>
    </source>
</evidence>
<feature type="transmembrane region" description="Helical" evidence="13">
    <location>
        <begin position="345"/>
        <end position="368"/>
    </location>
</feature>
<evidence type="ECO:0000313" key="14">
    <source>
        <dbReference type="EMBL" id="PVD21444.1"/>
    </source>
</evidence>
<feature type="transmembrane region" description="Helical" evidence="13">
    <location>
        <begin position="375"/>
        <end position="399"/>
    </location>
</feature>
<evidence type="ECO:0000256" key="2">
    <source>
        <dbReference type="ARBA" id="ARBA00006434"/>
    </source>
</evidence>
<evidence type="ECO:0000256" key="8">
    <source>
        <dbReference type="ARBA" id="ARBA00023065"/>
    </source>
</evidence>
<feature type="transmembrane region" description="Helical" evidence="13">
    <location>
        <begin position="405"/>
        <end position="428"/>
    </location>
</feature>
<evidence type="ECO:0000256" key="11">
    <source>
        <dbReference type="RuleBase" id="RU362091"/>
    </source>
</evidence>
<keyword evidence="3" id="KW-0813">Transport</keyword>
<dbReference type="InterPro" id="IPR051163">
    <property type="entry name" value="Sodium:Solute_Symporter_SSF"/>
</dbReference>
<dbReference type="AlphaFoldDB" id="A0A2T7NJV1"/>
<feature type="transmembrane region" description="Helical" evidence="13">
    <location>
        <begin position="197"/>
        <end position="220"/>
    </location>
</feature>
<organism evidence="14 15">
    <name type="scientific">Pomacea canaliculata</name>
    <name type="common">Golden apple snail</name>
    <dbReference type="NCBI Taxonomy" id="400727"/>
    <lineage>
        <taxon>Eukaryota</taxon>
        <taxon>Metazoa</taxon>
        <taxon>Spiralia</taxon>
        <taxon>Lophotrochozoa</taxon>
        <taxon>Mollusca</taxon>
        <taxon>Gastropoda</taxon>
        <taxon>Caenogastropoda</taxon>
        <taxon>Architaenioglossa</taxon>
        <taxon>Ampullarioidea</taxon>
        <taxon>Ampullariidae</taxon>
        <taxon>Pomacea</taxon>
    </lineage>
</organism>
<comment type="similarity">
    <text evidence="2 11">Belongs to the sodium:solute symporter (SSF) (TC 2.A.21) family.</text>
</comment>
<dbReference type="InterPro" id="IPR001734">
    <property type="entry name" value="Na/solute_symporter"/>
</dbReference>
<gene>
    <name evidence="14" type="ORF">C0Q70_19617</name>
</gene>
<evidence type="ECO:0000256" key="4">
    <source>
        <dbReference type="ARBA" id="ARBA00022475"/>
    </source>
</evidence>
<dbReference type="CDD" id="cd11492">
    <property type="entry name" value="SLC5sbd_NIS-SMVT"/>
    <property type="match status" value="1"/>
</dbReference>
<dbReference type="GO" id="GO:0005886">
    <property type="term" value="C:plasma membrane"/>
    <property type="evidence" value="ECO:0007669"/>
    <property type="project" value="UniProtKB-SubCell"/>
</dbReference>